<keyword evidence="2" id="KW-1185">Reference proteome</keyword>
<proteinExistence type="predicted"/>
<accession>A0A6C0GBK2</accession>
<dbReference type="EMBL" id="CP048222">
    <property type="protein sequence ID" value="QHT65223.1"/>
    <property type="molecule type" value="Genomic_DNA"/>
</dbReference>
<reference evidence="1 2" key="1">
    <citation type="submission" date="2020-01" db="EMBL/GenBank/DDBJ databases">
        <authorList>
            <person name="Kim M.K."/>
        </authorList>
    </citation>
    <scope>NUCLEOTIDE SEQUENCE [LARGE SCALE GENOMIC DNA]</scope>
    <source>
        <strain evidence="1 2">172606-1</strain>
    </source>
</reference>
<evidence type="ECO:0000313" key="2">
    <source>
        <dbReference type="Proteomes" id="UP000480178"/>
    </source>
</evidence>
<name>A0A6C0GBK2_9BACT</name>
<protein>
    <submittedName>
        <fullName evidence="1">Uncharacterized protein</fullName>
    </submittedName>
</protein>
<dbReference type="KEGG" id="rhoz:GXP67_00305"/>
<organism evidence="1 2">
    <name type="scientific">Rhodocytophaga rosea</name>
    <dbReference type="NCBI Taxonomy" id="2704465"/>
    <lineage>
        <taxon>Bacteria</taxon>
        <taxon>Pseudomonadati</taxon>
        <taxon>Bacteroidota</taxon>
        <taxon>Cytophagia</taxon>
        <taxon>Cytophagales</taxon>
        <taxon>Rhodocytophagaceae</taxon>
        <taxon>Rhodocytophaga</taxon>
    </lineage>
</organism>
<dbReference type="RefSeq" id="WP_162441311.1">
    <property type="nucleotide sequence ID" value="NZ_CP048222.1"/>
</dbReference>
<gene>
    <name evidence="1" type="ORF">GXP67_00305</name>
</gene>
<sequence>MNETDKVLHYLPLVIEGLKSVLTEVEAIPVAFAVRTVAQSKIFFFLSIDPLCSNILLPLLFQLQVITSITITEAQFLQC</sequence>
<evidence type="ECO:0000313" key="1">
    <source>
        <dbReference type="EMBL" id="QHT65223.1"/>
    </source>
</evidence>
<dbReference type="Proteomes" id="UP000480178">
    <property type="component" value="Chromosome"/>
</dbReference>
<dbReference type="AlphaFoldDB" id="A0A6C0GBK2"/>